<reference evidence="3" key="1">
    <citation type="journal article" date="2019" name="Int. J. Syst. Evol. Microbiol.">
        <title>The Global Catalogue of Microorganisms (GCM) 10K type strain sequencing project: providing services to taxonomists for standard genome sequencing and annotation.</title>
        <authorList>
            <consortium name="The Broad Institute Genomics Platform"/>
            <consortium name="The Broad Institute Genome Sequencing Center for Infectious Disease"/>
            <person name="Wu L."/>
            <person name="Ma J."/>
        </authorList>
    </citation>
    <scope>NUCLEOTIDE SEQUENCE [LARGE SCALE GENOMIC DNA]</scope>
    <source>
        <strain evidence="3">CCM 8904</strain>
    </source>
</reference>
<evidence type="ECO:0000313" key="3">
    <source>
        <dbReference type="Proteomes" id="UP001596289"/>
    </source>
</evidence>
<dbReference type="RefSeq" id="WP_125551796.1">
    <property type="nucleotide sequence ID" value="NZ_JBHSSL010000118.1"/>
</dbReference>
<dbReference type="Pfam" id="PF13280">
    <property type="entry name" value="WYL"/>
    <property type="match status" value="1"/>
</dbReference>
<protein>
    <submittedName>
        <fullName evidence="2">Helix-turn-helix transcriptional regulator</fullName>
    </submittedName>
</protein>
<sequence length="355" mass="40793">MVAQGKKVSSGDSIKRVVNLLLRLEQGEKFTRAKWREAYMKELSEQKQKNGVKYDPAQSDRTFQRDLAHIKNGLKETGFQLKLYRKAYADTDINQRYEYQLAAENVETGLVNAIAIAQIIIASRAFKKGHLTVENELQQVLDTLKVTLTPNQQQRFDKAISRAIGSYEPLKYPQLLGYLGQILDAIAKHQRLVFMYKKGAAASVAQLHNAQPETIFFDVSYFYVVMRYANEAQPKLFRLDRITEIQKITAGEQLDLDTHFKLKEFRHEAVLLAMGQLTTFRFICRIPPQIALDRFPGAKIISKPNSPAIIIQARAYEKGATMWLMSQGKEIELIYPSDFVKRFKQEVKATFEQYD</sequence>
<keyword evidence="3" id="KW-1185">Reference proteome</keyword>
<accession>A0ABW1RGF9</accession>
<evidence type="ECO:0000313" key="2">
    <source>
        <dbReference type="EMBL" id="MFC6171895.1"/>
    </source>
</evidence>
<comment type="caution">
    <text evidence="2">The sequence shown here is derived from an EMBL/GenBank/DDBJ whole genome shotgun (WGS) entry which is preliminary data.</text>
</comment>
<dbReference type="Proteomes" id="UP001596289">
    <property type="component" value="Unassembled WGS sequence"/>
</dbReference>
<dbReference type="PROSITE" id="PS52050">
    <property type="entry name" value="WYL"/>
    <property type="match status" value="1"/>
</dbReference>
<evidence type="ECO:0000259" key="1">
    <source>
        <dbReference type="Pfam" id="PF13280"/>
    </source>
</evidence>
<dbReference type="PANTHER" id="PTHR34580">
    <property type="match status" value="1"/>
</dbReference>
<dbReference type="PANTHER" id="PTHR34580:SF1">
    <property type="entry name" value="PROTEIN PAFC"/>
    <property type="match status" value="1"/>
</dbReference>
<organism evidence="2 3">
    <name type="scientific">Loigolactobacillus jiayinensis</name>
    <dbReference type="NCBI Taxonomy" id="2486016"/>
    <lineage>
        <taxon>Bacteria</taxon>
        <taxon>Bacillati</taxon>
        <taxon>Bacillota</taxon>
        <taxon>Bacilli</taxon>
        <taxon>Lactobacillales</taxon>
        <taxon>Lactobacillaceae</taxon>
        <taxon>Loigolactobacillus</taxon>
    </lineage>
</organism>
<feature type="domain" description="WYL" evidence="1">
    <location>
        <begin position="178"/>
        <end position="246"/>
    </location>
</feature>
<gene>
    <name evidence="2" type="ORF">ACFQGP_15135</name>
</gene>
<proteinExistence type="predicted"/>
<dbReference type="InterPro" id="IPR026881">
    <property type="entry name" value="WYL_dom"/>
</dbReference>
<dbReference type="EMBL" id="JBHSSL010000118">
    <property type="protein sequence ID" value="MFC6171895.1"/>
    <property type="molecule type" value="Genomic_DNA"/>
</dbReference>
<dbReference type="InterPro" id="IPR051534">
    <property type="entry name" value="CBASS_pafABC_assoc_protein"/>
</dbReference>
<name>A0ABW1RGF9_9LACO</name>